<sequence length="122" mass="13732">MSRPKAQESGGPSRPKPEKVEVIDLVSDDEAEEKDAEAAMEQPPLVVNQAKLEDEEEDLDYEEDEEEEDPEKSVESEETPSSYPLLSLFPATPKLGPGEYDDPHNWNFNRDLDQWRTDVAGG</sequence>
<feature type="compositionally biased region" description="Acidic residues" evidence="1">
    <location>
        <begin position="26"/>
        <end position="35"/>
    </location>
</feature>
<dbReference type="Proteomes" id="UP001341840">
    <property type="component" value="Unassembled WGS sequence"/>
</dbReference>
<protein>
    <submittedName>
        <fullName evidence="2">Uncharacterized protein</fullName>
    </submittedName>
</protein>
<comment type="caution">
    <text evidence="2">The sequence shown here is derived from an EMBL/GenBank/DDBJ whole genome shotgun (WGS) entry which is preliminary data.</text>
</comment>
<evidence type="ECO:0000313" key="2">
    <source>
        <dbReference type="EMBL" id="MED6143931.1"/>
    </source>
</evidence>
<evidence type="ECO:0000256" key="1">
    <source>
        <dbReference type="SAM" id="MobiDB-lite"/>
    </source>
</evidence>
<feature type="region of interest" description="Disordered" evidence="1">
    <location>
        <begin position="1"/>
        <end position="102"/>
    </location>
</feature>
<dbReference type="EMBL" id="JASCZI010090646">
    <property type="protein sequence ID" value="MED6143931.1"/>
    <property type="molecule type" value="Genomic_DNA"/>
</dbReference>
<organism evidence="2 3">
    <name type="scientific">Stylosanthes scabra</name>
    <dbReference type="NCBI Taxonomy" id="79078"/>
    <lineage>
        <taxon>Eukaryota</taxon>
        <taxon>Viridiplantae</taxon>
        <taxon>Streptophyta</taxon>
        <taxon>Embryophyta</taxon>
        <taxon>Tracheophyta</taxon>
        <taxon>Spermatophyta</taxon>
        <taxon>Magnoliopsida</taxon>
        <taxon>eudicotyledons</taxon>
        <taxon>Gunneridae</taxon>
        <taxon>Pentapetalae</taxon>
        <taxon>rosids</taxon>
        <taxon>fabids</taxon>
        <taxon>Fabales</taxon>
        <taxon>Fabaceae</taxon>
        <taxon>Papilionoideae</taxon>
        <taxon>50 kb inversion clade</taxon>
        <taxon>dalbergioids sensu lato</taxon>
        <taxon>Dalbergieae</taxon>
        <taxon>Pterocarpus clade</taxon>
        <taxon>Stylosanthes</taxon>
    </lineage>
</organism>
<evidence type="ECO:0000313" key="3">
    <source>
        <dbReference type="Proteomes" id="UP001341840"/>
    </source>
</evidence>
<keyword evidence="3" id="KW-1185">Reference proteome</keyword>
<proteinExistence type="predicted"/>
<feature type="compositionally biased region" description="Acidic residues" evidence="1">
    <location>
        <begin position="53"/>
        <end position="70"/>
    </location>
</feature>
<name>A0ABU6T5B3_9FABA</name>
<gene>
    <name evidence="2" type="ORF">PIB30_010595</name>
</gene>
<accession>A0ABU6T5B3</accession>
<reference evidence="2 3" key="1">
    <citation type="journal article" date="2023" name="Plants (Basel)">
        <title>Bridging the Gap: Combining Genomics and Transcriptomics Approaches to Understand Stylosanthes scabra, an Orphan Legume from the Brazilian Caatinga.</title>
        <authorList>
            <person name="Ferreira-Neto J.R.C."/>
            <person name="da Silva M.D."/>
            <person name="Binneck E."/>
            <person name="de Melo N.F."/>
            <person name="da Silva R.H."/>
            <person name="de Melo A.L.T.M."/>
            <person name="Pandolfi V."/>
            <person name="Bustamante F.O."/>
            <person name="Brasileiro-Vidal A.C."/>
            <person name="Benko-Iseppon A.M."/>
        </authorList>
    </citation>
    <scope>NUCLEOTIDE SEQUENCE [LARGE SCALE GENOMIC DNA]</scope>
    <source>
        <tissue evidence="2">Leaves</tissue>
    </source>
</reference>